<dbReference type="Pfam" id="PF03720">
    <property type="entry name" value="UDPG_MGDP_dh_C"/>
    <property type="match status" value="1"/>
</dbReference>
<evidence type="ECO:0000259" key="5">
    <source>
        <dbReference type="SMART" id="SM00984"/>
    </source>
</evidence>
<evidence type="ECO:0000256" key="2">
    <source>
        <dbReference type="ARBA" id="ARBA00023002"/>
    </source>
</evidence>
<dbReference type="SUPFAM" id="SSF48179">
    <property type="entry name" value="6-phosphogluconate dehydrogenase C-terminal domain-like"/>
    <property type="match status" value="1"/>
</dbReference>
<dbReference type="EMBL" id="NGJU01000018">
    <property type="protein sequence ID" value="RST93538.1"/>
    <property type="molecule type" value="Genomic_DNA"/>
</dbReference>
<dbReference type="PIRSF" id="PIRSF500136">
    <property type="entry name" value="UDP_ManNAc_DH"/>
    <property type="match status" value="1"/>
</dbReference>
<dbReference type="Proteomes" id="UP000287239">
    <property type="component" value="Unassembled WGS sequence"/>
</dbReference>
<dbReference type="PANTHER" id="PTHR43491">
    <property type="entry name" value="UDP-N-ACETYL-D-MANNOSAMINE DEHYDROGENASE"/>
    <property type="match status" value="1"/>
</dbReference>
<reference evidence="6 7" key="1">
    <citation type="submission" date="2017-05" db="EMBL/GenBank/DDBJ databases">
        <title>Vagococcus spp. assemblies.</title>
        <authorList>
            <person name="Gulvik C.A."/>
        </authorList>
    </citation>
    <scope>NUCLEOTIDE SEQUENCE [LARGE SCALE GENOMIC DNA]</scope>
    <source>
        <strain evidence="6 7">NCFB 2777</strain>
    </source>
</reference>
<dbReference type="InterPro" id="IPR036220">
    <property type="entry name" value="UDP-Glc/GDP-Man_DH_C_sf"/>
</dbReference>
<dbReference type="Gene3D" id="3.40.50.720">
    <property type="entry name" value="NAD(P)-binding Rossmann-like Domain"/>
    <property type="match status" value="2"/>
</dbReference>
<dbReference type="PIRSF" id="PIRSF000124">
    <property type="entry name" value="UDPglc_GDPman_dh"/>
    <property type="match status" value="1"/>
</dbReference>
<comment type="caution">
    <text evidence="6">The sequence shown here is derived from an EMBL/GenBank/DDBJ whole genome shotgun (WGS) entry which is preliminary data.</text>
</comment>
<dbReference type="RefSeq" id="WP_126781295.1">
    <property type="nucleotide sequence ID" value="NZ_NGJU01000018.1"/>
</dbReference>
<gene>
    <name evidence="6" type="ORF">CBF35_11670</name>
</gene>
<dbReference type="GO" id="GO:0016628">
    <property type="term" value="F:oxidoreductase activity, acting on the CH-CH group of donors, NAD or NADP as acceptor"/>
    <property type="evidence" value="ECO:0007669"/>
    <property type="project" value="InterPro"/>
</dbReference>
<dbReference type="InterPro" id="IPR028359">
    <property type="entry name" value="UDP_ManNAc/GlcNAc_DH"/>
</dbReference>
<dbReference type="AlphaFoldDB" id="A0A429ZIM7"/>
<evidence type="ECO:0000256" key="4">
    <source>
        <dbReference type="PIRNR" id="PIRNR000124"/>
    </source>
</evidence>
<dbReference type="InterPro" id="IPR014027">
    <property type="entry name" value="UDP-Glc/GDP-Man_DH_C"/>
</dbReference>
<evidence type="ECO:0000313" key="6">
    <source>
        <dbReference type="EMBL" id="RST93538.1"/>
    </source>
</evidence>
<keyword evidence="3" id="KW-0520">NAD</keyword>
<evidence type="ECO:0000313" key="7">
    <source>
        <dbReference type="Proteomes" id="UP000287239"/>
    </source>
</evidence>
<name>A0A429ZIM7_9ENTE</name>
<dbReference type="SUPFAM" id="SSF52413">
    <property type="entry name" value="UDP-glucose/GDP-mannose dehydrogenase C-terminal domain"/>
    <property type="match status" value="1"/>
</dbReference>
<protein>
    <recommendedName>
        <fullName evidence="5">UDP-glucose/GDP-mannose dehydrogenase C-terminal domain-containing protein</fullName>
    </recommendedName>
</protein>
<sequence>MFEKVSQLISEKKCQIGIVGLGYVGLPNLVSLATNGYHVIGFDILEEKIQALNAGRSYISDISDEQLQDLITKEVVSFTSDYQELRAADIIFIDVPTPIDSHQIPDISYVEKAASMVISQVRAGQVLVLESTVFPSTTEKYLVNKLTEQGWAIGKDIFVAYSPERINPGDGNLNVVPKVVGGVTANCSKLVSEVLSNQTHIVSSPIVAELSKLHENTFRFVNIALANELTQICDKLEVDPFEVIDASDSKPFGFMKFTPAVGIGGHCIPVDPYYTSWYMKGYGMTTEMIEAASRVNESMIDYTVKRVLKLLVSQKQSLTSGKIAIVGATYKKNVPDYRMSPVPKLIKALASYNFSCEVYDDLLTEMTSESGEVIPVKKVNYPDLNAADMTLLLVDHDYLDYRQLVTHSQLLIDTKNSCRDINDSRKITL</sequence>
<evidence type="ECO:0000256" key="3">
    <source>
        <dbReference type="ARBA" id="ARBA00023027"/>
    </source>
</evidence>
<dbReference type="GO" id="GO:0000271">
    <property type="term" value="P:polysaccharide biosynthetic process"/>
    <property type="evidence" value="ECO:0007669"/>
    <property type="project" value="InterPro"/>
</dbReference>
<feature type="domain" description="UDP-glucose/GDP-mannose dehydrogenase C-terminal" evidence="5">
    <location>
        <begin position="324"/>
        <end position="420"/>
    </location>
</feature>
<dbReference type="InterPro" id="IPR017476">
    <property type="entry name" value="UDP-Glc/GDP-Man"/>
</dbReference>
<organism evidence="6 7">
    <name type="scientific">Vagococcus salmoninarum</name>
    <dbReference type="NCBI Taxonomy" id="2739"/>
    <lineage>
        <taxon>Bacteria</taxon>
        <taxon>Bacillati</taxon>
        <taxon>Bacillota</taxon>
        <taxon>Bacilli</taxon>
        <taxon>Lactobacillales</taxon>
        <taxon>Enterococcaceae</taxon>
        <taxon>Vagococcus</taxon>
    </lineage>
</organism>
<proteinExistence type="inferred from homology"/>
<keyword evidence="7" id="KW-1185">Reference proteome</keyword>
<dbReference type="Pfam" id="PF00984">
    <property type="entry name" value="UDPG_MGDP_dh"/>
    <property type="match status" value="1"/>
</dbReference>
<dbReference type="NCBIfam" id="TIGR03026">
    <property type="entry name" value="NDP-sugDHase"/>
    <property type="match status" value="1"/>
</dbReference>
<dbReference type="Pfam" id="PF03721">
    <property type="entry name" value="UDPG_MGDP_dh_N"/>
    <property type="match status" value="1"/>
</dbReference>
<dbReference type="GO" id="GO:0051287">
    <property type="term" value="F:NAD binding"/>
    <property type="evidence" value="ECO:0007669"/>
    <property type="project" value="InterPro"/>
</dbReference>
<accession>A0A429ZIM7</accession>
<dbReference type="OrthoDB" id="9803238at2"/>
<dbReference type="InterPro" id="IPR014026">
    <property type="entry name" value="UDP-Glc/GDP-Man_DH_dimer"/>
</dbReference>
<dbReference type="InterPro" id="IPR008927">
    <property type="entry name" value="6-PGluconate_DH-like_C_sf"/>
</dbReference>
<keyword evidence="2" id="KW-0560">Oxidoreductase</keyword>
<dbReference type="InterPro" id="IPR001732">
    <property type="entry name" value="UDP-Glc/GDP-Man_DH_N"/>
</dbReference>
<dbReference type="SUPFAM" id="SSF51735">
    <property type="entry name" value="NAD(P)-binding Rossmann-fold domains"/>
    <property type="match status" value="1"/>
</dbReference>
<dbReference type="SMART" id="SM00984">
    <property type="entry name" value="UDPG_MGDP_dh_C"/>
    <property type="match status" value="1"/>
</dbReference>
<evidence type="ECO:0000256" key="1">
    <source>
        <dbReference type="ARBA" id="ARBA00006601"/>
    </source>
</evidence>
<dbReference type="GeneID" id="98568997"/>
<dbReference type="InterPro" id="IPR036291">
    <property type="entry name" value="NAD(P)-bd_dom_sf"/>
</dbReference>
<comment type="similarity">
    <text evidence="1 4">Belongs to the UDP-glucose/GDP-mannose dehydrogenase family.</text>
</comment>
<dbReference type="GO" id="GO:0016616">
    <property type="term" value="F:oxidoreductase activity, acting on the CH-OH group of donors, NAD or NADP as acceptor"/>
    <property type="evidence" value="ECO:0007669"/>
    <property type="project" value="InterPro"/>
</dbReference>
<dbReference type="PANTHER" id="PTHR43491:SF2">
    <property type="entry name" value="UDP-N-ACETYL-D-MANNOSAMINE DEHYDROGENASE"/>
    <property type="match status" value="1"/>
</dbReference>